<protein>
    <submittedName>
        <fullName evidence="2">Uncharacterized protein</fullName>
    </submittedName>
</protein>
<comment type="caution">
    <text evidence="2">The sequence shown here is derived from an EMBL/GenBank/DDBJ whole genome shotgun (WGS) entry which is preliminary data.</text>
</comment>
<name>A0A9Q0E229_9TELE</name>
<dbReference type="Proteomes" id="UP001148018">
    <property type="component" value="Unassembled WGS sequence"/>
</dbReference>
<evidence type="ECO:0000313" key="2">
    <source>
        <dbReference type="EMBL" id="KAJ3599674.1"/>
    </source>
</evidence>
<evidence type="ECO:0000313" key="3">
    <source>
        <dbReference type="Proteomes" id="UP001148018"/>
    </source>
</evidence>
<feature type="non-terminal residue" evidence="2">
    <location>
        <position position="1"/>
    </location>
</feature>
<feature type="region of interest" description="Disordered" evidence="1">
    <location>
        <begin position="1"/>
        <end position="63"/>
    </location>
</feature>
<dbReference type="AlphaFoldDB" id="A0A9Q0E229"/>
<keyword evidence="3" id="KW-1185">Reference proteome</keyword>
<reference evidence="2" key="1">
    <citation type="submission" date="2022-07" db="EMBL/GenBank/DDBJ databases">
        <title>Chromosome-level genome of Muraenolepis orangiensis.</title>
        <authorList>
            <person name="Kim J."/>
        </authorList>
    </citation>
    <scope>NUCLEOTIDE SEQUENCE</scope>
    <source>
        <strain evidence="2">KU_S4_2022</strain>
        <tissue evidence="2">Muscle</tissue>
    </source>
</reference>
<feature type="compositionally biased region" description="Pro residues" evidence="1">
    <location>
        <begin position="107"/>
        <end position="119"/>
    </location>
</feature>
<feature type="non-terminal residue" evidence="2">
    <location>
        <position position="165"/>
    </location>
</feature>
<accession>A0A9Q0E229</accession>
<dbReference type="EMBL" id="JANIIK010000048">
    <property type="protein sequence ID" value="KAJ3599674.1"/>
    <property type="molecule type" value="Genomic_DNA"/>
</dbReference>
<dbReference type="OrthoDB" id="8962788at2759"/>
<feature type="region of interest" description="Disordered" evidence="1">
    <location>
        <begin position="93"/>
        <end position="124"/>
    </location>
</feature>
<sequence length="165" mass="17140">PGHLAQDCPKSGGMGIEGDMRNPQPAPCPAWTSPALPSARGAQGGSQGSRASSLPEVEGDQARGPIVTVGRASIGDSCFIVVNVDVRLRVAEVTPGPKGSPNCTPTENPPAPSQLPGPQPGGDGVRLALKAIWTKNSGHLTASQQEQLWELLREFKDSFALGEEE</sequence>
<evidence type="ECO:0000256" key="1">
    <source>
        <dbReference type="SAM" id="MobiDB-lite"/>
    </source>
</evidence>
<organism evidence="2 3">
    <name type="scientific">Muraenolepis orangiensis</name>
    <name type="common">Patagonian moray cod</name>
    <dbReference type="NCBI Taxonomy" id="630683"/>
    <lineage>
        <taxon>Eukaryota</taxon>
        <taxon>Metazoa</taxon>
        <taxon>Chordata</taxon>
        <taxon>Craniata</taxon>
        <taxon>Vertebrata</taxon>
        <taxon>Euteleostomi</taxon>
        <taxon>Actinopterygii</taxon>
        <taxon>Neopterygii</taxon>
        <taxon>Teleostei</taxon>
        <taxon>Neoteleostei</taxon>
        <taxon>Acanthomorphata</taxon>
        <taxon>Zeiogadaria</taxon>
        <taxon>Gadariae</taxon>
        <taxon>Gadiformes</taxon>
        <taxon>Muraenolepidoidei</taxon>
        <taxon>Muraenolepididae</taxon>
        <taxon>Muraenolepis</taxon>
    </lineage>
</organism>
<gene>
    <name evidence="2" type="ORF">NHX12_033630</name>
</gene>
<proteinExistence type="predicted"/>